<accession>A0A192D5F7</accession>
<protein>
    <submittedName>
        <fullName evidence="2">Uncharacterized protein</fullName>
    </submittedName>
</protein>
<dbReference type="AlphaFoldDB" id="A0A192D5F7"/>
<evidence type="ECO:0000313" key="3">
    <source>
        <dbReference type="Proteomes" id="UP000078263"/>
    </source>
</evidence>
<organism evidence="2 3">
    <name type="scientific">Erythrobacter neustonensis</name>
    <dbReference type="NCBI Taxonomy" id="1112"/>
    <lineage>
        <taxon>Bacteria</taxon>
        <taxon>Pseudomonadati</taxon>
        <taxon>Pseudomonadota</taxon>
        <taxon>Alphaproteobacteria</taxon>
        <taxon>Sphingomonadales</taxon>
        <taxon>Erythrobacteraceae</taxon>
        <taxon>Erythrobacter/Porphyrobacter group</taxon>
        <taxon>Erythrobacter</taxon>
    </lineage>
</organism>
<evidence type="ECO:0000313" key="2">
    <source>
        <dbReference type="EMBL" id="ANK13728.1"/>
    </source>
</evidence>
<keyword evidence="3" id="KW-1185">Reference proteome</keyword>
<dbReference type="EMBL" id="CP016033">
    <property type="protein sequence ID" value="ANK13728.1"/>
    <property type="molecule type" value="Genomic_DNA"/>
</dbReference>
<gene>
    <name evidence="2" type="ORF">A9D12_13100</name>
</gene>
<dbReference type="STRING" id="1112.A9D12_13100"/>
<feature type="compositionally biased region" description="Basic and acidic residues" evidence="1">
    <location>
        <begin position="1"/>
        <end position="15"/>
    </location>
</feature>
<dbReference type="RefSeq" id="WP_068352548.1">
    <property type="nucleotide sequence ID" value="NZ_CP016033.1"/>
</dbReference>
<feature type="region of interest" description="Disordered" evidence="1">
    <location>
        <begin position="246"/>
        <end position="299"/>
    </location>
</feature>
<dbReference type="Proteomes" id="UP000078263">
    <property type="component" value="Chromosome"/>
</dbReference>
<name>A0A192D5F7_9SPHN</name>
<feature type="region of interest" description="Disordered" evidence="1">
    <location>
        <begin position="1"/>
        <end position="34"/>
    </location>
</feature>
<evidence type="ECO:0000256" key="1">
    <source>
        <dbReference type="SAM" id="MobiDB-lite"/>
    </source>
</evidence>
<reference evidence="2 3" key="1">
    <citation type="submission" date="2016-05" db="EMBL/GenBank/DDBJ databases">
        <title>Compelete Genome Sequence of Bacteriochlorophyll-Synthesizing Bacterium Porphyrobacter neustonensis DSM 9434.</title>
        <authorList>
            <person name="Shi X.-L."/>
            <person name="Wu Y.-H."/>
            <person name="Cheng H."/>
            <person name="Xu L."/>
            <person name="Zhang X.-Q."/>
            <person name="Wang C.-S."/>
            <person name="Xu X.-W."/>
        </authorList>
    </citation>
    <scope>NUCLEOTIDE SEQUENCE [LARGE SCALE GENOMIC DNA]</scope>
    <source>
        <strain evidence="2 3">DSM 9434</strain>
    </source>
</reference>
<sequence>MTRKSDPRTTRRAVDPGELPDFAPVPRRCNRHDGWTPARQRGFIEALADTGSVEAAARAVDMSTEGAYHLRRQPGAEAFRAAWAAALDLGVQRVEDVAMDRALNGTEEPVYSYGKLIGTRIKRNDGLLMFILRNRAPERFATGGGARRLNAVDRQTLERHKKQWRKEWEAEQGFVSAADVRASIDRKIEDIRRRIERERPQRRAVLSDEALAAFAHFCSLRDRDLAAHGADARLAAMVEVTLDTPTTHFDPPAVPALPGPSQEEEAPPQHPPEGYSYGKPKPAPPPKTRWTIKDDSFEP</sequence>
<dbReference type="KEGG" id="pns:A9D12_13100"/>
<proteinExistence type="predicted"/>